<dbReference type="InterPro" id="IPR035906">
    <property type="entry name" value="MetI-like_sf"/>
</dbReference>
<reference evidence="10" key="1">
    <citation type="submission" date="2020-05" db="EMBL/GenBank/DDBJ databases">
        <authorList>
            <person name="Chiriac C."/>
            <person name="Salcher M."/>
            <person name="Ghai R."/>
            <person name="Kavagutti S V."/>
        </authorList>
    </citation>
    <scope>NUCLEOTIDE SEQUENCE</scope>
</reference>
<organism evidence="10">
    <name type="scientific">freshwater metagenome</name>
    <dbReference type="NCBI Taxonomy" id="449393"/>
    <lineage>
        <taxon>unclassified sequences</taxon>
        <taxon>metagenomes</taxon>
        <taxon>ecological metagenomes</taxon>
    </lineage>
</organism>
<protein>
    <submittedName>
        <fullName evidence="10">Unannotated protein</fullName>
    </submittedName>
</protein>
<dbReference type="CDD" id="cd06261">
    <property type="entry name" value="TM_PBP2"/>
    <property type="match status" value="1"/>
</dbReference>
<feature type="domain" description="ABC transmembrane type-1" evidence="8">
    <location>
        <begin position="89"/>
        <end position="303"/>
    </location>
</feature>
<evidence type="ECO:0000256" key="7">
    <source>
        <dbReference type="SAM" id="Phobius"/>
    </source>
</evidence>
<dbReference type="EMBL" id="CAEZYW010000149">
    <property type="protein sequence ID" value="CAB4745263.1"/>
    <property type="molecule type" value="Genomic_DNA"/>
</dbReference>
<evidence type="ECO:0000256" key="3">
    <source>
        <dbReference type="ARBA" id="ARBA00022475"/>
    </source>
</evidence>
<feature type="transmembrane region" description="Helical" evidence="7">
    <location>
        <begin position="33"/>
        <end position="56"/>
    </location>
</feature>
<dbReference type="GO" id="GO:0005886">
    <property type="term" value="C:plasma membrane"/>
    <property type="evidence" value="ECO:0007669"/>
    <property type="project" value="UniProtKB-SubCell"/>
</dbReference>
<feature type="transmembrane region" description="Helical" evidence="7">
    <location>
        <begin position="252"/>
        <end position="273"/>
    </location>
</feature>
<dbReference type="PROSITE" id="PS50928">
    <property type="entry name" value="ABC_TM1"/>
    <property type="match status" value="1"/>
</dbReference>
<dbReference type="AlphaFoldDB" id="A0A6J7MQJ7"/>
<evidence type="ECO:0000313" key="9">
    <source>
        <dbReference type="EMBL" id="CAB4745263.1"/>
    </source>
</evidence>
<dbReference type="InterPro" id="IPR000515">
    <property type="entry name" value="MetI-like"/>
</dbReference>
<keyword evidence="2" id="KW-0813">Transport</keyword>
<dbReference type="PANTHER" id="PTHR30193">
    <property type="entry name" value="ABC TRANSPORTER PERMEASE PROTEIN"/>
    <property type="match status" value="1"/>
</dbReference>
<keyword evidence="4 7" id="KW-0812">Transmembrane</keyword>
<keyword evidence="5 7" id="KW-1133">Transmembrane helix</keyword>
<evidence type="ECO:0000313" key="11">
    <source>
        <dbReference type="EMBL" id="CAB5010272.1"/>
    </source>
</evidence>
<dbReference type="Gene3D" id="1.10.3720.10">
    <property type="entry name" value="MetI-like"/>
    <property type="match status" value="1"/>
</dbReference>
<evidence type="ECO:0000256" key="1">
    <source>
        <dbReference type="ARBA" id="ARBA00004651"/>
    </source>
</evidence>
<comment type="subcellular location">
    <subcellularLocation>
        <location evidence="1">Cell membrane</location>
        <topology evidence="1">Multi-pass membrane protein</topology>
    </subcellularLocation>
</comment>
<evidence type="ECO:0000256" key="2">
    <source>
        <dbReference type="ARBA" id="ARBA00022448"/>
    </source>
</evidence>
<dbReference type="SUPFAM" id="SSF161098">
    <property type="entry name" value="MetI-like"/>
    <property type="match status" value="1"/>
</dbReference>
<evidence type="ECO:0000256" key="5">
    <source>
        <dbReference type="ARBA" id="ARBA00022989"/>
    </source>
</evidence>
<dbReference type="InterPro" id="IPR051393">
    <property type="entry name" value="ABC_transporter_permease"/>
</dbReference>
<accession>A0A6J7MQJ7</accession>
<feature type="transmembrane region" description="Helical" evidence="7">
    <location>
        <begin position="127"/>
        <end position="147"/>
    </location>
</feature>
<evidence type="ECO:0000256" key="4">
    <source>
        <dbReference type="ARBA" id="ARBA00022692"/>
    </source>
</evidence>
<dbReference type="PANTHER" id="PTHR30193:SF41">
    <property type="entry name" value="DIACETYLCHITOBIOSE UPTAKE SYSTEM PERMEASE PROTEIN NGCF"/>
    <property type="match status" value="1"/>
</dbReference>
<dbReference type="GO" id="GO:0055085">
    <property type="term" value="P:transmembrane transport"/>
    <property type="evidence" value="ECO:0007669"/>
    <property type="project" value="InterPro"/>
</dbReference>
<evidence type="ECO:0000259" key="8">
    <source>
        <dbReference type="PROSITE" id="PS50928"/>
    </source>
</evidence>
<proteinExistence type="predicted"/>
<feature type="transmembrane region" description="Helical" evidence="7">
    <location>
        <begin position="279"/>
        <end position="303"/>
    </location>
</feature>
<keyword evidence="6 7" id="KW-0472">Membrane</keyword>
<dbReference type="Pfam" id="PF00528">
    <property type="entry name" value="BPD_transp_1"/>
    <property type="match status" value="1"/>
</dbReference>
<gene>
    <name evidence="9" type="ORF">UFOPK2786_01005</name>
    <name evidence="10" type="ORF">UFOPK3957_00468</name>
    <name evidence="11" type="ORF">UFOPK4061_00836</name>
</gene>
<name>A0A6J7MQJ7_9ZZZZ</name>
<feature type="transmembrane region" description="Helical" evidence="7">
    <location>
        <begin position="96"/>
        <end position="115"/>
    </location>
</feature>
<sequence length="311" mass="33547">MTSLTARIKAAGGRVNDAPSGGRAPGEPSRIGYLYILPAVIIYGLFVFAPFLHSIYLSLFDWDGVSPMEFVGLKNYGAIWTNPIFRSAFVHSLELVFFYTVLPLAIGLVLVSAIQRTRVRGTAFFRTALFIPYVIAPTVIAVIWRWILAPKGPLNSALDAVGLEAISRPWLGDFTFALPSVGMVGTWVMFGLVLALLLAGVQKIPQERYEAARVDGAGRWMEFRAVTLPGLRYEITVVLVLTVTSALRNFDIIYVMTSGGPGYATVVPSYLVYQQAFKVGAVGAAAAMGAVLVILTIVVNLLVARGGRGAS</sequence>
<keyword evidence="3" id="KW-1003">Cell membrane</keyword>
<dbReference type="EMBL" id="CAFBPD010000134">
    <property type="protein sequence ID" value="CAB5010272.1"/>
    <property type="molecule type" value="Genomic_DNA"/>
</dbReference>
<feature type="transmembrane region" description="Helical" evidence="7">
    <location>
        <begin position="176"/>
        <end position="199"/>
    </location>
</feature>
<evidence type="ECO:0000256" key="6">
    <source>
        <dbReference type="ARBA" id="ARBA00023136"/>
    </source>
</evidence>
<evidence type="ECO:0000313" key="10">
    <source>
        <dbReference type="EMBL" id="CAB4980819.1"/>
    </source>
</evidence>
<dbReference type="EMBL" id="CAFBOM010000056">
    <property type="protein sequence ID" value="CAB4980819.1"/>
    <property type="molecule type" value="Genomic_DNA"/>
</dbReference>